<accession>A0A7S7LTX5</accession>
<dbReference type="EMBL" id="CP054492">
    <property type="protein sequence ID" value="QOY51421.1"/>
    <property type="molecule type" value="Genomic_DNA"/>
</dbReference>
<dbReference type="SUPFAM" id="SSF53448">
    <property type="entry name" value="Nucleotide-diphospho-sugar transferases"/>
    <property type="match status" value="1"/>
</dbReference>
<reference evidence="2 3" key="1">
    <citation type="submission" date="2020-05" db="EMBL/GenBank/DDBJ databases">
        <title>Sulfurimonas marisnigri, sp. nov., and Sulfurimonas baltica, sp. nov., manganese oxide reducing chemolithoautotrophs of the class Epsilonproteobacteria isolated from the pelagic redoxclines of the Black and Baltic Seas and emended description of the genus Sulfurimonas.</title>
        <authorList>
            <person name="Henkel J.V."/>
            <person name="Laudan C."/>
            <person name="Werner J."/>
            <person name="Neu T."/>
            <person name="Plewe S."/>
            <person name="Sproer C."/>
            <person name="Bunk B."/>
            <person name="Schulz-Vogt H.N."/>
        </authorList>
    </citation>
    <scope>NUCLEOTIDE SEQUENCE [LARGE SCALE GENOMIC DNA]</scope>
    <source>
        <strain evidence="2 3">GD2</strain>
    </source>
</reference>
<evidence type="ECO:0000259" key="1">
    <source>
        <dbReference type="Pfam" id="PF00535"/>
    </source>
</evidence>
<feature type="domain" description="Glycosyltransferase 2-like" evidence="1">
    <location>
        <begin position="6"/>
        <end position="182"/>
    </location>
</feature>
<dbReference type="InterPro" id="IPR001173">
    <property type="entry name" value="Glyco_trans_2-like"/>
</dbReference>
<dbReference type="PANTHER" id="PTHR43179">
    <property type="entry name" value="RHAMNOSYLTRANSFERASE WBBL"/>
    <property type="match status" value="1"/>
</dbReference>
<organism evidence="2 3">
    <name type="scientific">Candidatus Sulfurimonas baltica</name>
    <dbReference type="NCBI Taxonomy" id="2740404"/>
    <lineage>
        <taxon>Bacteria</taxon>
        <taxon>Pseudomonadati</taxon>
        <taxon>Campylobacterota</taxon>
        <taxon>Epsilonproteobacteria</taxon>
        <taxon>Campylobacterales</taxon>
        <taxon>Sulfurimonadaceae</taxon>
        <taxon>Sulfurimonas</taxon>
    </lineage>
</organism>
<proteinExistence type="predicted"/>
<keyword evidence="2" id="KW-0808">Transferase</keyword>
<keyword evidence="3" id="KW-1185">Reference proteome</keyword>
<evidence type="ECO:0000313" key="2">
    <source>
        <dbReference type="EMBL" id="QOY51421.1"/>
    </source>
</evidence>
<dbReference type="RefSeq" id="WP_194368583.1">
    <property type="nucleotide sequence ID" value="NZ_CP054492.1"/>
</dbReference>
<dbReference type="GO" id="GO:0016740">
    <property type="term" value="F:transferase activity"/>
    <property type="evidence" value="ECO:0007669"/>
    <property type="project" value="UniProtKB-KW"/>
</dbReference>
<dbReference type="KEGG" id="sbal:HUE88_09855"/>
<sequence>MSLKVSFITINYNSSNYTIKLIESIEKYTTLEYEIVIVDNDSREEDYSNLKKYINSNQKIQLIRNTINEGFSSGNMLGVQYARGEYFFFINNDTQLLNDATLVMTNYLHSNLHIALATAKVNDENGNFSSSYKLFPSVVKELFGNSIARTFSKHNFPSNKIKLDVPTLVEVVSGSCMFFRARDFVEIGGFDKEFFLYCEEEDLSKRVWDYGKEVVFLPEAQIFHHSGGSTTKSFEIEREYYISYNILINKHFNKPSVFILKLLLILKLFRRSFKRKNGLKLFLCVLNGCTKNLSLRTLQH</sequence>
<dbReference type="Proteomes" id="UP000593994">
    <property type="component" value="Chromosome"/>
</dbReference>
<dbReference type="Gene3D" id="3.90.550.10">
    <property type="entry name" value="Spore Coat Polysaccharide Biosynthesis Protein SpsA, Chain A"/>
    <property type="match status" value="1"/>
</dbReference>
<dbReference type="CDD" id="cd04186">
    <property type="entry name" value="GT_2_like_c"/>
    <property type="match status" value="1"/>
</dbReference>
<dbReference type="PANTHER" id="PTHR43179:SF7">
    <property type="entry name" value="RHAMNOSYLTRANSFERASE WBBL"/>
    <property type="match status" value="1"/>
</dbReference>
<dbReference type="Pfam" id="PF00535">
    <property type="entry name" value="Glycos_transf_2"/>
    <property type="match status" value="1"/>
</dbReference>
<name>A0A7S7LTX5_9BACT</name>
<gene>
    <name evidence="2" type="ORF">HUE88_09855</name>
</gene>
<protein>
    <submittedName>
        <fullName evidence="2">Glycosyltransferase family 2 protein</fullName>
    </submittedName>
</protein>
<dbReference type="AlphaFoldDB" id="A0A7S7LTX5"/>
<evidence type="ECO:0000313" key="3">
    <source>
        <dbReference type="Proteomes" id="UP000593994"/>
    </source>
</evidence>
<dbReference type="InterPro" id="IPR029044">
    <property type="entry name" value="Nucleotide-diphossugar_trans"/>
</dbReference>